<name>A0A1Y1YN50_9FUNG</name>
<evidence type="ECO:0000256" key="3">
    <source>
        <dbReference type="ARBA" id="ARBA00022490"/>
    </source>
</evidence>
<dbReference type="OrthoDB" id="546383at2759"/>
<comment type="subcellular location">
    <subcellularLocation>
        <location evidence="1">Cell projection</location>
        <location evidence="1">Cilium</location>
    </subcellularLocation>
    <subcellularLocation>
        <location evidence="2">Cytoplasm</location>
        <location evidence="2">Cytoskeleton</location>
    </subcellularLocation>
</comment>
<keyword evidence="3" id="KW-0963">Cytoplasm</keyword>
<sequence length="85" mass="9981">MTDNFGNIIKPTENGPTILPEKFQRPELWNYNIKKQNLLYTTTNNDYGFYKPTLVEMPTKYYSSNQEFTENLSMAGNYRNFGLNP</sequence>
<evidence type="ECO:0000256" key="6">
    <source>
        <dbReference type="ARBA" id="ARBA00038014"/>
    </source>
</evidence>
<evidence type="ECO:0000256" key="5">
    <source>
        <dbReference type="ARBA" id="ARBA00023273"/>
    </source>
</evidence>
<dbReference type="EMBL" id="MCOG01000547">
    <property type="protein sequence ID" value="ORX99395.1"/>
    <property type="molecule type" value="Genomic_DNA"/>
</dbReference>
<keyword evidence="4" id="KW-0206">Cytoskeleton</keyword>
<evidence type="ECO:0000256" key="4">
    <source>
        <dbReference type="ARBA" id="ARBA00023212"/>
    </source>
</evidence>
<dbReference type="STRING" id="1754190.A0A1Y1YN50"/>
<keyword evidence="8" id="KW-1185">Reference proteome</keyword>
<comment type="similarity">
    <text evidence="6">Belongs to the PIERCE1 family.</text>
</comment>
<gene>
    <name evidence="7" type="ORF">LY90DRAFT_709546</name>
</gene>
<dbReference type="GO" id="GO:0035082">
    <property type="term" value="P:axoneme assembly"/>
    <property type="evidence" value="ECO:0007669"/>
    <property type="project" value="InterPro"/>
</dbReference>
<comment type="caution">
    <text evidence="7">The sequence shown here is derived from an EMBL/GenBank/DDBJ whole genome shotgun (WGS) entry which is preliminary data.</text>
</comment>
<evidence type="ECO:0000313" key="7">
    <source>
        <dbReference type="EMBL" id="ORX99395.1"/>
    </source>
</evidence>
<dbReference type="GO" id="GO:0005879">
    <property type="term" value="C:axonemal microtubule"/>
    <property type="evidence" value="ECO:0007669"/>
    <property type="project" value="InterPro"/>
</dbReference>
<evidence type="ECO:0000313" key="8">
    <source>
        <dbReference type="Proteomes" id="UP000193920"/>
    </source>
</evidence>
<dbReference type="PANTHER" id="PTHR20899:SF1">
    <property type="entry name" value="PIERCER OF MICROTUBULE WALL 1 PROTEIN"/>
    <property type="match status" value="1"/>
</dbReference>
<dbReference type="Proteomes" id="UP000193920">
    <property type="component" value="Unassembled WGS sequence"/>
</dbReference>
<dbReference type="PANTHER" id="PTHR20899">
    <property type="entry name" value="PIERCE HOMOLOG"/>
    <property type="match status" value="1"/>
</dbReference>
<keyword evidence="5" id="KW-0966">Cell projection</keyword>
<dbReference type="InterPro" id="IPR026507">
    <property type="entry name" value="PIRC1/2"/>
</dbReference>
<reference evidence="7 8" key="1">
    <citation type="submission" date="2016-08" db="EMBL/GenBank/DDBJ databases">
        <title>A Parts List for Fungal Cellulosomes Revealed by Comparative Genomics.</title>
        <authorList>
            <consortium name="DOE Joint Genome Institute"/>
            <person name="Haitjema C.H."/>
            <person name="Gilmore S.P."/>
            <person name="Henske J.K."/>
            <person name="Solomon K.V."/>
            <person name="De Groot R."/>
            <person name="Kuo A."/>
            <person name="Mondo S.J."/>
            <person name="Salamov A.A."/>
            <person name="Labutti K."/>
            <person name="Zhao Z."/>
            <person name="Chiniquy J."/>
            <person name="Barry K."/>
            <person name="Brewer H.M."/>
            <person name="Purvine S.O."/>
            <person name="Wright A.T."/>
            <person name="Boxma B."/>
            <person name="Van Alen T."/>
            <person name="Hackstein J.H."/>
            <person name="Baker S.E."/>
            <person name="Grigoriev I.V."/>
            <person name="O'Malley M.A."/>
        </authorList>
    </citation>
    <scope>NUCLEOTIDE SEQUENCE [LARGE SCALE GENOMIC DNA]</scope>
    <source>
        <strain evidence="7 8">G1</strain>
    </source>
</reference>
<accession>A0A1Y1YN50</accession>
<dbReference type="AlphaFoldDB" id="A0A1Y1YN50"/>
<dbReference type="Pfam" id="PF14892">
    <property type="entry name" value="PIRC1_2"/>
    <property type="match status" value="1"/>
</dbReference>
<organism evidence="7 8">
    <name type="scientific">Neocallimastix californiae</name>
    <dbReference type="NCBI Taxonomy" id="1754190"/>
    <lineage>
        <taxon>Eukaryota</taxon>
        <taxon>Fungi</taxon>
        <taxon>Fungi incertae sedis</taxon>
        <taxon>Chytridiomycota</taxon>
        <taxon>Chytridiomycota incertae sedis</taxon>
        <taxon>Neocallimastigomycetes</taxon>
        <taxon>Neocallimastigales</taxon>
        <taxon>Neocallimastigaceae</taxon>
        <taxon>Neocallimastix</taxon>
    </lineage>
</organism>
<proteinExistence type="inferred from homology"/>
<protein>
    <submittedName>
        <fullName evidence="7">Uncharacterized protein</fullName>
    </submittedName>
</protein>
<evidence type="ECO:0000256" key="2">
    <source>
        <dbReference type="ARBA" id="ARBA00004245"/>
    </source>
</evidence>
<evidence type="ECO:0000256" key="1">
    <source>
        <dbReference type="ARBA" id="ARBA00004138"/>
    </source>
</evidence>